<dbReference type="InterPro" id="IPR017881">
    <property type="entry name" value="NirD"/>
</dbReference>
<dbReference type="AlphaFoldDB" id="A0A853BIN3"/>
<keyword evidence="5" id="KW-0411">Iron-sulfur</keyword>
<dbReference type="CDD" id="cd03529">
    <property type="entry name" value="Rieske_NirD"/>
    <property type="match status" value="1"/>
</dbReference>
<keyword evidence="9" id="KW-1185">Reference proteome</keyword>
<evidence type="ECO:0000256" key="4">
    <source>
        <dbReference type="ARBA" id="ARBA00023004"/>
    </source>
</evidence>
<evidence type="ECO:0000259" key="7">
    <source>
        <dbReference type="PROSITE" id="PS51296"/>
    </source>
</evidence>
<comment type="caution">
    <text evidence="8">The sequence shown here is derived from an EMBL/GenBank/DDBJ whole genome shotgun (WGS) entry which is preliminary data.</text>
</comment>
<dbReference type="GO" id="GO:0016705">
    <property type="term" value="F:oxidoreductase activity, acting on paired donors, with incorporation or reduction of molecular oxygen"/>
    <property type="evidence" value="ECO:0007669"/>
    <property type="project" value="UniProtKB-ARBA"/>
</dbReference>
<accession>A0A853BIN3</accession>
<dbReference type="InterPro" id="IPR036922">
    <property type="entry name" value="Rieske_2Fe-2S_sf"/>
</dbReference>
<keyword evidence="2" id="KW-0479">Metal-binding</keyword>
<reference evidence="8 9" key="1">
    <citation type="submission" date="2020-07" db="EMBL/GenBank/DDBJ databases">
        <title>Sequencing the genomes of 1000 actinobacteria strains.</title>
        <authorList>
            <person name="Klenk H.-P."/>
        </authorList>
    </citation>
    <scope>NUCLEOTIDE SEQUENCE [LARGE SCALE GENOMIC DNA]</scope>
    <source>
        <strain evidence="8 9">DSM 45927</strain>
    </source>
</reference>
<evidence type="ECO:0000313" key="9">
    <source>
        <dbReference type="Proteomes" id="UP000575985"/>
    </source>
</evidence>
<evidence type="ECO:0000256" key="5">
    <source>
        <dbReference type="ARBA" id="ARBA00023014"/>
    </source>
</evidence>
<dbReference type="PROSITE" id="PS51300">
    <property type="entry name" value="NIRD"/>
    <property type="match status" value="1"/>
</dbReference>
<keyword evidence="6" id="KW-0534">Nitrate assimilation</keyword>
<dbReference type="InterPro" id="IPR012748">
    <property type="entry name" value="Rieske-like_NirD"/>
</dbReference>
<keyword evidence="1" id="KW-0001">2Fe-2S</keyword>
<dbReference type="Proteomes" id="UP000575985">
    <property type="component" value="Unassembled WGS sequence"/>
</dbReference>
<protein>
    <submittedName>
        <fullName evidence="8">Nitrite reductase (NADH) small subunit</fullName>
        <ecNumber evidence="8">1.7.1.15</ecNumber>
    </submittedName>
</protein>
<dbReference type="EC" id="1.7.1.15" evidence="8"/>
<feature type="domain" description="Rieske" evidence="7">
    <location>
        <begin position="15"/>
        <end position="116"/>
    </location>
</feature>
<organism evidence="8 9">
    <name type="scientific">Streptomonospora nanhaiensis</name>
    <dbReference type="NCBI Taxonomy" id="1323731"/>
    <lineage>
        <taxon>Bacteria</taxon>
        <taxon>Bacillati</taxon>
        <taxon>Actinomycetota</taxon>
        <taxon>Actinomycetes</taxon>
        <taxon>Streptosporangiales</taxon>
        <taxon>Nocardiopsidaceae</taxon>
        <taxon>Streptomonospora</taxon>
    </lineage>
</organism>
<name>A0A853BIN3_9ACTN</name>
<dbReference type="RefSeq" id="WP_179766039.1">
    <property type="nucleotide sequence ID" value="NZ_JACCFO010000001.1"/>
</dbReference>
<proteinExistence type="predicted"/>
<dbReference type="PANTHER" id="PTHR40562:SF1">
    <property type="entry name" value="NITRITE REDUCTASE (NADH) SMALL SUBUNIT"/>
    <property type="match status" value="1"/>
</dbReference>
<gene>
    <name evidence="8" type="ORF">HNR12_000663</name>
</gene>
<keyword evidence="3 8" id="KW-0560">Oxidoreductase</keyword>
<sequence>MSTPTLPVRTERLWVAACRWDRLTPERGVAVLLPDGGQVAVFRTHDDVLYAVGNIDPFSGAAVISRGIVGDRAGEPTVASPMLKQVFSLRTGHCLDDPAVRLPTYAVRVRDGSIDVSTQPDEATT</sequence>
<dbReference type="GO" id="GO:0004497">
    <property type="term" value="F:monooxygenase activity"/>
    <property type="evidence" value="ECO:0007669"/>
    <property type="project" value="UniProtKB-ARBA"/>
</dbReference>
<evidence type="ECO:0000313" key="8">
    <source>
        <dbReference type="EMBL" id="NYI94386.1"/>
    </source>
</evidence>
<dbReference type="SUPFAM" id="SSF50022">
    <property type="entry name" value="ISP domain"/>
    <property type="match status" value="1"/>
</dbReference>
<keyword evidence="4" id="KW-0408">Iron</keyword>
<dbReference type="NCBIfam" id="TIGR02378">
    <property type="entry name" value="nirD_assim_sml"/>
    <property type="match status" value="1"/>
</dbReference>
<dbReference type="PROSITE" id="PS51296">
    <property type="entry name" value="RIESKE"/>
    <property type="match status" value="1"/>
</dbReference>
<dbReference type="EMBL" id="JACCFO010000001">
    <property type="protein sequence ID" value="NYI94386.1"/>
    <property type="molecule type" value="Genomic_DNA"/>
</dbReference>
<evidence type="ECO:0000256" key="6">
    <source>
        <dbReference type="ARBA" id="ARBA00023063"/>
    </source>
</evidence>
<evidence type="ECO:0000256" key="2">
    <source>
        <dbReference type="ARBA" id="ARBA00022723"/>
    </source>
</evidence>
<dbReference type="Gene3D" id="2.102.10.10">
    <property type="entry name" value="Rieske [2Fe-2S] iron-sulphur domain"/>
    <property type="match status" value="1"/>
</dbReference>
<dbReference type="PANTHER" id="PTHR40562">
    <property type="match status" value="1"/>
</dbReference>
<dbReference type="InterPro" id="IPR017941">
    <property type="entry name" value="Rieske_2Fe-2S"/>
</dbReference>
<dbReference type="GO" id="GO:0106316">
    <property type="term" value="F:nitrite reductase (NADH) activity"/>
    <property type="evidence" value="ECO:0007669"/>
    <property type="project" value="UniProtKB-EC"/>
</dbReference>
<evidence type="ECO:0000256" key="3">
    <source>
        <dbReference type="ARBA" id="ARBA00023002"/>
    </source>
</evidence>
<evidence type="ECO:0000256" key="1">
    <source>
        <dbReference type="ARBA" id="ARBA00022714"/>
    </source>
</evidence>
<dbReference type="GO" id="GO:0046872">
    <property type="term" value="F:metal ion binding"/>
    <property type="evidence" value="ECO:0007669"/>
    <property type="project" value="UniProtKB-KW"/>
</dbReference>
<dbReference type="GO" id="GO:0042128">
    <property type="term" value="P:nitrate assimilation"/>
    <property type="evidence" value="ECO:0007669"/>
    <property type="project" value="UniProtKB-KW"/>
</dbReference>
<dbReference type="Pfam" id="PF13806">
    <property type="entry name" value="Rieske_2"/>
    <property type="match status" value="1"/>
</dbReference>
<dbReference type="GO" id="GO:0051537">
    <property type="term" value="F:2 iron, 2 sulfur cluster binding"/>
    <property type="evidence" value="ECO:0007669"/>
    <property type="project" value="UniProtKB-KW"/>
</dbReference>